<dbReference type="InterPro" id="IPR011059">
    <property type="entry name" value="Metal-dep_hydrolase_composite"/>
</dbReference>
<dbReference type="PANTHER" id="PTHR43668">
    <property type="entry name" value="ALLANTOINASE"/>
    <property type="match status" value="1"/>
</dbReference>
<comment type="caution">
    <text evidence="4">The sequence shown here is derived from an EMBL/GenBank/DDBJ whole genome shotgun (WGS) entry which is preliminary data.</text>
</comment>
<dbReference type="NCBIfam" id="TIGR00857">
    <property type="entry name" value="pyrC_multi"/>
    <property type="match status" value="1"/>
</dbReference>
<organism evidence="4 5">
    <name type="scientific">Hadarchaeum yellowstonense</name>
    <dbReference type="NCBI Taxonomy" id="1776334"/>
    <lineage>
        <taxon>Archaea</taxon>
        <taxon>Methanobacteriati</taxon>
        <taxon>Candidatus Hadarchaeota</taxon>
        <taxon>Candidatus Hadarchaeia</taxon>
        <taxon>Candidatus Hadarchaeales</taxon>
        <taxon>Candidatus Hadarchaeaceae</taxon>
        <taxon>Candidatus Hadarchaeum</taxon>
    </lineage>
</organism>
<dbReference type="FunFam" id="3.20.20.140:FF:000217">
    <property type="entry name" value="Dihydropyrimidinase-related protein 1"/>
    <property type="match status" value="1"/>
</dbReference>
<dbReference type="EMBL" id="LQMQ01000007">
    <property type="protein sequence ID" value="KUO42381.1"/>
    <property type="molecule type" value="Genomic_DNA"/>
</dbReference>
<comment type="similarity">
    <text evidence="1">Belongs to the metallo-dependent hydrolases superfamily. Hydantoinase/dihydropyrimidinase family.</text>
</comment>
<feature type="domain" description="Amidohydrolase-related" evidence="3">
    <location>
        <begin position="50"/>
        <end position="423"/>
    </location>
</feature>
<keyword evidence="2" id="KW-0597">Phosphoprotein</keyword>
<dbReference type="STRING" id="1776334.APZ16_02790"/>
<evidence type="ECO:0000259" key="3">
    <source>
        <dbReference type="Pfam" id="PF01979"/>
    </source>
</evidence>
<dbReference type="Proteomes" id="UP000074294">
    <property type="component" value="Unassembled WGS sequence"/>
</dbReference>
<evidence type="ECO:0000313" key="4">
    <source>
        <dbReference type="EMBL" id="KUO42381.1"/>
    </source>
</evidence>
<dbReference type="AlphaFoldDB" id="A0A147K0V7"/>
<name>A0A147K0V7_HADYE</name>
<dbReference type="GO" id="GO:0005737">
    <property type="term" value="C:cytoplasm"/>
    <property type="evidence" value="ECO:0007669"/>
    <property type="project" value="TreeGrafter"/>
</dbReference>
<dbReference type="InterPro" id="IPR006680">
    <property type="entry name" value="Amidohydro-rel"/>
</dbReference>
<dbReference type="GO" id="GO:0004038">
    <property type="term" value="F:allantoinase activity"/>
    <property type="evidence" value="ECO:0007669"/>
    <property type="project" value="TreeGrafter"/>
</dbReference>
<dbReference type="GO" id="GO:0006145">
    <property type="term" value="P:purine nucleobase catabolic process"/>
    <property type="evidence" value="ECO:0007669"/>
    <property type="project" value="TreeGrafter"/>
</dbReference>
<reference evidence="4 5" key="1">
    <citation type="journal article" date="2016" name="Nat. Microbiol.">
        <title>Genomic inference of the metabolism of cosmopolitan subsurface Archaea, Hadesarchaea.</title>
        <authorList>
            <person name="Baker B.J."/>
            <person name="Saw J.H."/>
            <person name="Lind A.E."/>
            <person name="Lazar C.S."/>
            <person name="Hinrichs K.-U."/>
            <person name="Teske A.P."/>
            <person name="Ettema T.J."/>
        </authorList>
    </citation>
    <scope>NUCLEOTIDE SEQUENCE [LARGE SCALE GENOMIC DNA]</scope>
</reference>
<accession>A0A147K0V7</accession>
<sequence length="442" mass="48276">MVDLVVRNGRIVLPEGMITGEISIEDGRICRIAVSGLPKGDQEIDAKGRIIIPGVVDVHVHLYDRKFPNREDFASGSSAAAAGGVTTVIVMPWDTPIVSGPCIEEVIDLGCKNSIVDFALHAGNMSAETIKKVPEINCFGIKSFKAFTCDPYQMSYDAIEELMCYVKAIGGVTFVHAEDQKVLSKGIKALKRRKDPMAHAESRSNEAEEEAIKKVLKSAARTECRTHIAHVTTRQGCEAVEKAKEKGSHVSAETCPHFLVFTREDIERLGPYLKVNPSLKSPSDRAALWEALKNGAIDIVSTDHAPATKEEKEIGWTDIWQAPSGVPGVETFLPIMLSEGVVKGRLSLEQLVNSMCTKPAVLFGLYPRKGVIQEGSDADLTILDLNEEMKISADRLHYKVGWTPYEGMRVRGLPVMTLLRGKVIAEGGKITVAPGFGQFLPR</sequence>
<evidence type="ECO:0000256" key="1">
    <source>
        <dbReference type="ARBA" id="ARBA00008829"/>
    </source>
</evidence>
<proteinExistence type="inferred from homology"/>
<dbReference type="InterPro" id="IPR032466">
    <property type="entry name" value="Metal_Hydrolase"/>
</dbReference>
<dbReference type="Pfam" id="PF01979">
    <property type="entry name" value="Amidohydro_1"/>
    <property type="match status" value="1"/>
</dbReference>
<dbReference type="InterPro" id="IPR050138">
    <property type="entry name" value="DHOase/Allantoinase_Hydrolase"/>
</dbReference>
<dbReference type="Gene3D" id="2.30.40.10">
    <property type="entry name" value="Urease, subunit C, domain 1"/>
    <property type="match status" value="1"/>
</dbReference>
<evidence type="ECO:0000313" key="5">
    <source>
        <dbReference type="Proteomes" id="UP000074294"/>
    </source>
</evidence>
<evidence type="ECO:0000256" key="2">
    <source>
        <dbReference type="ARBA" id="ARBA00022553"/>
    </source>
</evidence>
<dbReference type="SUPFAM" id="SSF51556">
    <property type="entry name" value="Metallo-dependent hydrolases"/>
    <property type="match status" value="1"/>
</dbReference>
<dbReference type="PANTHER" id="PTHR43668:SF2">
    <property type="entry name" value="ALLANTOINASE"/>
    <property type="match status" value="1"/>
</dbReference>
<dbReference type="Gene3D" id="3.20.20.140">
    <property type="entry name" value="Metal-dependent hydrolases"/>
    <property type="match status" value="1"/>
</dbReference>
<gene>
    <name evidence="4" type="ORF">APZ16_02790</name>
</gene>
<dbReference type="SUPFAM" id="SSF51338">
    <property type="entry name" value="Composite domain of metallo-dependent hydrolases"/>
    <property type="match status" value="1"/>
</dbReference>
<protein>
    <recommendedName>
        <fullName evidence="3">Amidohydrolase-related domain-containing protein</fullName>
    </recommendedName>
</protein>